<organism evidence="2 3">
    <name type="scientific">Mariniphaga sediminis</name>
    <dbReference type="NCBI Taxonomy" id="1628158"/>
    <lineage>
        <taxon>Bacteria</taxon>
        <taxon>Pseudomonadati</taxon>
        <taxon>Bacteroidota</taxon>
        <taxon>Bacteroidia</taxon>
        <taxon>Marinilabiliales</taxon>
        <taxon>Prolixibacteraceae</taxon>
        <taxon>Mariniphaga</taxon>
    </lineage>
</organism>
<evidence type="ECO:0000256" key="1">
    <source>
        <dbReference type="PROSITE-ProRule" id="PRU00339"/>
    </source>
</evidence>
<dbReference type="PANTHER" id="PTHR45588">
    <property type="entry name" value="TPR DOMAIN-CONTAINING PROTEIN"/>
    <property type="match status" value="1"/>
</dbReference>
<dbReference type="Gene3D" id="1.25.40.10">
    <property type="entry name" value="Tetratricopeptide repeat domain"/>
    <property type="match status" value="2"/>
</dbReference>
<protein>
    <recommendedName>
        <fullName evidence="4">Tetratricopeptide repeat protein</fullName>
    </recommendedName>
</protein>
<dbReference type="PANTHER" id="PTHR45588:SF1">
    <property type="entry name" value="WW DOMAIN-CONTAINING PROTEIN"/>
    <property type="match status" value="1"/>
</dbReference>
<evidence type="ECO:0000313" key="2">
    <source>
        <dbReference type="EMBL" id="RIH63817.1"/>
    </source>
</evidence>
<accession>A0A399CWP6</accession>
<reference evidence="2 3" key="1">
    <citation type="journal article" date="2015" name="Int. J. Syst. Evol. Microbiol.">
        <title>Mariniphaga sediminis sp. nov., isolated from coastal sediment.</title>
        <authorList>
            <person name="Wang F.Q."/>
            <person name="Shen Q.Y."/>
            <person name="Chen G.J."/>
            <person name="Du Z.J."/>
        </authorList>
    </citation>
    <scope>NUCLEOTIDE SEQUENCE [LARGE SCALE GENOMIC DNA]</scope>
    <source>
        <strain evidence="2 3">SY21</strain>
    </source>
</reference>
<dbReference type="InterPro" id="IPR011990">
    <property type="entry name" value="TPR-like_helical_dom_sf"/>
</dbReference>
<dbReference type="SMART" id="SM00028">
    <property type="entry name" value="TPR"/>
    <property type="match status" value="3"/>
</dbReference>
<gene>
    <name evidence="2" type="ORF">D1164_17945</name>
</gene>
<keyword evidence="1" id="KW-0802">TPR repeat</keyword>
<dbReference type="InterPro" id="IPR019734">
    <property type="entry name" value="TPR_rpt"/>
</dbReference>
<feature type="repeat" description="TPR" evidence="1">
    <location>
        <begin position="59"/>
        <end position="92"/>
    </location>
</feature>
<keyword evidence="3" id="KW-1185">Reference proteome</keyword>
<proteinExistence type="predicted"/>
<dbReference type="Pfam" id="PF13181">
    <property type="entry name" value="TPR_8"/>
    <property type="match status" value="1"/>
</dbReference>
<dbReference type="AlphaFoldDB" id="A0A399CWP6"/>
<sequence>MKLKTILFLLNIWIIGDKDPSNISYGSILSSLSQAKSEVELFDGLGSYKCSLSEFSSNAQDYLNQGFIWLQSFNHDEAIRLFTKATEIDPNCAIAWWAISYAQGPNYNDPFMTEQRNQASWDALQKAIKLLESASPIERDLIETLKTRYENPFPADRSKLEKAFAESMAKVWKKYPENPDVGAIYAESMMQIRPWGLYTTDREPVEGTEFIVETLEQVLNLNPNHPGACHLYIHAVEQGKIPEKALAVAERLGNMVPASGHMIHMPSHIYTRVNMWDRSIIQNELAMEADIRYRKISPNQGIQHMYMVHNNHILSYSAMMIGHKNKALDASRHMWTDIPKDKLKMLTPDIDIWMCSVYDVQKRFGLWDELLEEPAPPEFMPITSAMWRAHRAIAYAAKKNFDAAETEYAEFKELYNTTPPQELLFPGWTEESYRKRLDPILHFVPGEIALQKEDYALAIEHLKKAVLAEDELGFGGEPPEYLQPIRHTLGAVYFKAEKFEAAEQVYREDLEEFPGNGWSLYGLSRALDAQGKSTEADIVERQFLTAWAEADVPLLKTTCECIKDM</sequence>
<evidence type="ECO:0000313" key="3">
    <source>
        <dbReference type="Proteomes" id="UP000266441"/>
    </source>
</evidence>
<name>A0A399CWP6_9BACT</name>
<dbReference type="Proteomes" id="UP000266441">
    <property type="component" value="Unassembled WGS sequence"/>
</dbReference>
<dbReference type="RefSeq" id="WP_119351275.1">
    <property type="nucleotide sequence ID" value="NZ_QWET01000016.1"/>
</dbReference>
<dbReference type="OrthoDB" id="9778494at2"/>
<evidence type="ECO:0008006" key="4">
    <source>
        <dbReference type="Google" id="ProtNLM"/>
    </source>
</evidence>
<dbReference type="SUPFAM" id="SSF48452">
    <property type="entry name" value="TPR-like"/>
    <property type="match status" value="3"/>
</dbReference>
<dbReference type="EMBL" id="QWET01000016">
    <property type="protein sequence ID" value="RIH63817.1"/>
    <property type="molecule type" value="Genomic_DNA"/>
</dbReference>
<comment type="caution">
    <text evidence="2">The sequence shown here is derived from an EMBL/GenBank/DDBJ whole genome shotgun (WGS) entry which is preliminary data.</text>
</comment>
<dbReference type="PROSITE" id="PS50005">
    <property type="entry name" value="TPR"/>
    <property type="match status" value="2"/>
</dbReference>
<feature type="repeat" description="TPR" evidence="1">
    <location>
        <begin position="483"/>
        <end position="516"/>
    </location>
</feature>